<dbReference type="PROSITE" id="PS51273">
    <property type="entry name" value="GATASE_TYPE_1"/>
    <property type="match status" value="1"/>
</dbReference>
<dbReference type="SUPFAM" id="SSF56322">
    <property type="entry name" value="ADC synthase"/>
    <property type="match status" value="1"/>
</dbReference>
<comment type="pathway">
    <text evidence="2">Cofactor biosynthesis; tetrahydrofolate biosynthesis; 4-aminobenzoate from chorismate: step 1/2.</text>
</comment>
<feature type="region of interest" description="Disordered" evidence="10">
    <location>
        <begin position="867"/>
        <end position="888"/>
    </location>
</feature>
<dbReference type="GO" id="GO:0046654">
    <property type="term" value="P:tetrahydrofolate biosynthetic process"/>
    <property type="evidence" value="ECO:0007669"/>
    <property type="project" value="UniProtKB-UniPathway"/>
</dbReference>
<evidence type="ECO:0000256" key="7">
    <source>
        <dbReference type="ARBA" id="ARBA00022962"/>
    </source>
</evidence>
<dbReference type="EMBL" id="KQ964248">
    <property type="protein sequence ID" value="KXJ93193.1"/>
    <property type="molecule type" value="Genomic_DNA"/>
</dbReference>
<feature type="compositionally biased region" description="Polar residues" evidence="10">
    <location>
        <begin position="620"/>
        <end position="630"/>
    </location>
</feature>
<dbReference type="PANTHER" id="PTHR11236">
    <property type="entry name" value="AMINOBENZOATE/ANTHRANILATE SYNTHASE"/>
    <property type="match status" value="1"/>
</dbReference>
<dbReference type="Pfam" id="PF00425">
    <property type="entry name" value="Chorismate_bind"/>
    <property type="match status" value="1"/>
</dbReference>
<dbReference type="PANTHER" id="PTHR11236:SF18">
    <property type="entry name" value="AMINODEOXYCHORISMATE SYNTHASE"/>
    <property type="match status" value="1"/>
</dbReference>
<dbReference type="SUPFAM" id="SSF52317">
    <property type="entry name" value="Class I glutamine amidotransferase-like"/>
    <property type="match status" value="1"/>
</dbReference>
<dbReference type="EC" id="2.6.1.85" evidence="4"/>
<feature type="compositionally biased region" description="Low complexity" evidence="10">
    <location>
        <begin position="867"/>
        <end position="876"/>
    </location>
</feature>
<dbReference type="InterPro" id="IPR017926">
    <property type="entry name" value="GATASE"/>
</dbReference>
<dbReference type="Pfam" id="PF04715">
    <property type="entry name" value="Anth_synt_I_N"/>
    <property type="match status" value="1"/>
</dbReference>
<dbReference type="NCBIfam" id="TIGR01823">
    <property type="entry name" value="PabB-fungal"/>
    <property type="match status" value="1"/>
</dbReference>
<proteinExistence type="inferred from homology"/>
<keyword evidence="7" id="KW-0315">Glutamine amidotransferase</keyword>
<feature type="region of interest" description="Disordered" evidence="10">
    <location>
        <begin position="602"/>
        <end position="640"/>
    </location>
</feature>
<dbReference type="STRING" id="196109.A0A136J7Q7"/>
<evidence type="ECO:0000256" key="1">
    <source>
        <dbReference type="ARBA" id="ARBA00001000"/>
    </source>
</evidence>
<dbReference type="OrthoDB" id="64220at2759"/>
<dbReference type="InterPro" id="IPR019999">
    <property type="entry name" value="Anth_synth_I-like"/>
</dbReference>
<keyword evidence="15" id="KW-1185">Reference proteome</keyword>
<gene>
    <name evidence="14" type="ORF">Micbo1qcDRAFT_161149</name>
</gene>
<dbReference type="InParanoid" id="A0A136J7Q7"/>
<dbReference type="GO" id="GO:0046656">
    <property type="term" value="P:folic acid biosynthetic process"/>
    <property type="evidence" value="ECO:0007669"/>
    <property type="project" value="UniProtKB-KW"/>
</dbReference>
<feature type="domain" description="Anthranilate synthase component I N-terminal" evidence="13">
    <location>
        <begin position="324"/>
        <end position="488"/>
    </location>
</feature>
<organism evidence="14 15">
    <name type="scientific">Microdochium bolleyi</name>
    <dbReference type="NCBI Taxonomy" id="196109"/>
    <lineage>
        <taxon>Eukaryota</taxon>
        <taxon>Fungi</taxon>
        <taxon>Dikarya</taxon>
        <taxon>Ascomycota</taxon>
        <taxon>Pezizomycotina</taxon>
        <taxon>Sordariomycetes</taxon>
        <taxon>Xylariomycetidae</taxon>
        <taxon>Xylariales</taxon>
        <taxon>Microdochiaceae</taxon>
        <taxon>Microdochium</taxon>
    </lineage>
</organism>
<comment type="similarity">
    <text evidence="3">In the C-terminal section; belongs to the anthranilate synthase component I family.</text>
</comment>
<feature type="domain" description="Glutamine amidotransferase" evidence="11">
    <location>
        <begin position="10"/>
        <end position="248"/>
    </location>
</feature>
<evidence type="ECO:0000256" key="8">
    <source>
        <dbReference type="ARBA" id="ARBA00031329"/>
    </source>
</evidence>
<evidence type="ECO:0000256" key="10">
    <source>
        <dbReference type="SAM" id="MobiDB-lite"/>
    </source>
</evidence>
<evidence type="ECO:0000313" key="14">
    <source>
        <dbReference type="EMBL" id="KXJ93193.1"/>
    </source>
</evidence>
<dbReference type="Gene3D" id="3.60.120.10">
    <property type="entry name" value="Anthranilate synthase"/>
    <property type="match status" value="1"/>
</dbReference>
<reference evidence="15" key="1">
    <citation type="submission" date="2016-02" db="EMBL/GenBank/DDBJ databases">
        <title>Draft genome sequence of Microdochium bolleyi, a fungal endophyte of beachgrass.</title>
        <authorList>
            <consortium name="DOE Joint Genome Institute"/>
            <person name="David A.S."/>
            <person name="May G."/>
            <person name="Haridas S."/>
            <person name="Lim J."/>
            <person name="Wang M."/>
            <person name="Labutti K."/>
            <person name="Lipzen A."/>
            <person name="Barry K."/>
            <person name="Grigoriev I.V."/>
        </authorList>
    </citation>
    <scope>NUCLEOTIDE SEQUENCE [LARGE SCALE GENOMIC DNA]</scope>
    <source>
        <strain evidence="15">J235TASD1</strain>
    </source>
</reference>
<keyword evidence="6" id="KW-0289">Folate biosynthesis</keyword>
<dbReference type="GO" id="GO:0005737">
    <property type="term" value="C:cytoplasm"/>
    <property type="evidence" value="ECO:0007669"/>
    <property type="project" value="TreeGrafter"/>
</dbReference>
<accession>A0A136J7Q7</accession>
<dbReference type="CDD" id="cd01743">
    <property type="entry name" value="GATase1_Anthranilate_Synthase"/>
    <property type="match status" value="1"/>
</dbReference>
<evidence type="ECO:0000256" key="6">
    <source>
        <dbReference type="ARBA" id="ARBA00022909"/>
    </source>
</evidence>
<feature type="domain" description="Chorismate-utilising enzyme C-terminal" evidence="12">
    <location>
        <begin position="640"/>
        <end position="894"/>
    </location>
</feature>
<dbReference type="AlphaFoldDB" id="A0A136J7Q7"/>
<evidence type="ECO:0000259" key="11">
    <source>
        <dbReference type="Pfam" id="PF00117"/>
    </source>
</evidence>
<evidence type="ECO:0000313" key="15">
    <source>
        <dbReference type="Proteomes" id="UP000070501"/>
    </source>
</evidence>
<evidence type="ECO:0000256" key="4">
    <source>
        <dbReference type="ARBA" id="ARBA00013139"/>
    </source>
</evidence>
<dbReference type="Gene3D" id="3.40.50.880">
    <property type="match status" value="1"/>
</dbReference>
<dbReference type="InterPro" id="IPR005801">
    <property type="entry name" value="ADC_synthase"/>
</dbReference>
<dbReference type="InterPro" id="IPR015890">
    <property type="entry name" value="Chorismate_C"/>
</dbReference>
<dbReference type="GO" id="GO:0008153">
    <property type="term" value="P:4-aminobenzoate biosynthetic process"/>
    <property type="evidence" value="ECO:0007669"/>
    <property type="project" value="TreeGrafter"/>
</dbReference>
<evidence type="ECO:0000259" key="12">
    <source>
        <dbReference type="Pfam" id="PF00425"/>
    </source>
</evidence>
<sequence>MHTPQPRILFLDAYDSFSNNIVSLLADVLSAQVDILPIDAALPDLGHHQATSNGQEQLRCLVAHYDAVVCGPGPGSPTCDQDVGLMKHVWTLSEDHVLPVLGICLGFQSLVIHCGGVVRKLSTGLHGMIRDIDHVENQRPLAEGNIFAGVPKFKATLYHSLFADISSPEDGTSGAKGDWARSRWNRPAHLPDILPLAWVTEHRASGFDERILMGVKHARRPFWGLQYHPESICTESTGHQVIRNWFAEALRWNEERGRRRTTAEPDVSLKKLMCNLPKKSESLSRQFVPLASTESPSSLWEHSLGCKYYSRTLRLPNHVEVPDIVESLQAGRRDFIVLDSASAKTSRTGLDVKGRYSIIALDVDETLQLEYRTGSRRLTLRRGGERRDGHGKSDIDLEQVLHFDGEHTIWNILAAFWSKRQLPREDGNRDNNITHPFYGGFMGLTTYELGLEGIDVEPLNRRDGAHDRPDLSFAWVTRSAVMDHMEGTICLQTLSPDGPIVAGVWLDQTVEALTSSPVWADGLGADFSIRGGGQDQLLAAATAQLTPPLTPETTRSAQTTTYIQIPDADDYEDKVRECQEHIAAGDSYELCLTDQTLITRPRSHDDARLASASRHRHNSRQAQPGTWHSTQQKHVQQQQATTETSWSLYRALRARNPAPFGSYIRLGGATLVSSSPERFLEFSGATGLCSMRPMKGTVKKSSAVATLAQAEQILHVPKEEAENLMIVDLVRHDLHSVCGTGETAVRVPQLLKVEEYASVFQMISVVEGQLPLHASPSASGVGKEQQQHRVTGLDVLAATLPPGSMTGAPKKRSCELLQHIERGASSERSLYSGVVGYMDVRGNGDWSVTIRSLFRWDDEVVLAPSSTAAATAPAARGAGGEEESEHEHELHEVWHIGAGGAVTALSTPLGEREEMFTKLKGPLGVFEDQV</sequence>
<name>A0A136J7Q7_9PEZI</name>
<evidence type="ECO:0000256" key="3">
    <source>
        <dbReference type="ARBA" id="ARBA00005970"/>
    </source>
</evidence>
<dbReference type="Proteomes" id="UP000070501">
    <property type="component" value="Unassembled WGS sequence"/>
</dbReference>
<dbReference type="InterPro" id="IPR010117">
    <property type="entry name" value="PabB_fungal"/>
</dbReference>
<dbReference type="InterPro" id="IPR006805">
    <property type="entry name" value="Anth_synth_I_N"/>
</dbReference>
<dbReference type="FunCoup" id="A0A136J7Q7">
    <property type="interactions" value="175"/>
</dbReference>
<dbReference type="UniPathway" id="UPA00077">
    <property type="reaction ID" value="UER00149"/>
</dbReference>
<keyword evidence="5" id="KW-0808">Transferase</keyword>
<evidence type="ECO:0000256" key="2">
    <source>
        <dbReference type="ARBA" id="ARBA00005009"/>
    </source>
</evidence>
<evidence type="ECO:0000259" key="13">
    <source>
        <dbReference type="Pfam" id="PF04715"/>
    </source>
</evidence>
<dbReference type="Pfam" id="PF00117">
    <property type="entry name" value="GATase"/>
    <property type="match status" value="1"/>
</dbReference>
<dbReference type="GO" id="GO:0000162">
    <property type="term" value="P:L-tryptophan biosynthetic process"/>
    <property type="evidence" value="ECO:0007669"/>
    <property type="project" value="TreeGrafter"/>
</dbReference>
<dbReference type="GO" id="GO:0046820">
    <property type="term" value="F:4-amino-4-deoxychorismate synthase activity"/>
    <property type="evidence" value="ECO:0007669"/>
    <property type="project" value="UniProtKB-EC"/>
</dbReference>
<comment type="catalytic activity">
    <reaction evidence="1">
        <text>chorismate + L-glutamine = 4-amino-4-deoxychorismate + L-glutamate</text>
        <dbReference type="Rhea" id="RHEA:11672"/>
        <dbReference type="ChEBI" id="CHEBI:29748"/>
        <dbReference type="ChEBI" id="CHEBI:29985"/>
        <dbReference type="ChEBI" id="CHEBI:58359"/>
        <dbReference type="ChEBI" id="CHEBI:58406"/>
        <dbReference type="EC" id="2.6.1.85"/>
    </reaction>
</comment>
<evidence type="ECO:0000256" key="5">
    <source>
        <dbReference type="ARBA" id="ARBA00022679"/>
    </source>
</evidence>
<dbReference type="InterPro" id="IPR029062">
    <property type="entry name" value="Class_I_gatase-like"/>
</dbReference>
<dbReference type="InterPro" id="IPR006221">
    <property type="entry name" value="TrpG/PapA_dom"/>
</dbReference>
<evidence type="ECO:0000256" key="9">
    <source>
        <dbReference type="ARBA" id="ARBA00031904"/>
    </source>
</evidence>
<protein>
    <recommendedName>
        <fullName evidence="4">aminodeoxychorismate synthase</fullName>
        <ecNumber evidence="4">2.6.1.85</ecNumber>
    </recommendedName>
    <alternativeName>
        <fullName evidence="8">Para-aminobenzoate synthase</fullName>
    </alternativeName>
    <alternativeName>
        <fullName evidence="9">p-aminobenzoic acid synthase</fullName>
    </alternativeName>
</protein>